<dbReference type="AlphaFoldDB" id="A0A7J5DDX5"/>
<accession>A0A7J5DDX5</accession>
<feature type="transmembrane region" description="Helical" evidence="1">
    <location>
        <begin position="179"/>
        <end position="205"/>
    </location>
</feature>
<dbReference type="InterPro" id="IPR046675">
    <property type="entry name" value="DUF6545"/>
</dbReference>
<evidence type="ECO:0000313" key="4">
    <source>
        <dbReference type="Proteomes" id="UP000442990"/>
    </source>
</evidence>
<protein>
    <recommendedName>
        <fullName evidence="2">DUF6545 domain-containing protein</fullName>
    </recommendedName>
</protein>
<dbReference type="NCBIfam" id="NF042915">
    <property type="entry name" value="MAB_1171c_fam"/>
    <property type="match status" value="1"/>
</dbReference>
<dbReference type="InterPro" id="IPR050039">
    <property type="entry name" value="MAB_1171c-like"/>
</dbReference>
<sequence>MSLVVYLAALLLALSAILLFRRPRAALRNPLTASTCAAVSMSALCFICSAPVTLAAVNRLTGIPNFGAPLTYSMISAYSCSLIILLIQWRGGPSELVRRSTRMAITVFGLLIAAIIVLFTLADARTERLNDLDTYYANTPYMREMIVLYLVGHGVCIVVMSAVCLKWMREVTGPLRTGLRLILIGLLLDVAGFEIAKITAVVARWLGHDLDYLSTSVAPPVVSLGALFCSVGFTLPRLLPSAIVHWQSLNDYRRLTPLWTEVQWAATAPKPSPSWWELPYARLQWLEVSIHDALLALAPLFDDRVRRISLATALDEGNTPGQAHVIAEAAMLADAARQAAAPVGRRFEEPSTYRLHATGSVVTTELVELAQALGQSPVVAAARRGSVIASHD</sequence>
<keyword evidence="4" id="KW-1185">Reference proteome</keyword>
<keyword evidence="1" id="KW-1133">Transmembrane helix</keyword>
<gene>
    <name evidence="3" type="ORF">F8144_24910</name>
</gene>
<feature type="transmembrane region" description="Helical" evidence="1">
    <location>
        <begin position="35"/>
        <end position="57"/>
    </location>
</feature>
<comment type="caution">
    <text evidence="3">The sequence shown here is derived from an EMBL/GenBank/DDBJ whole genome shotgun (WGS) entry which is preliminary data.</text>
</comment>
<proteinExistence type="predicted"/>
<feature type="transmembrane region" description="Helical" evidence="1">
    <location>
        <begin position="217"/>
        <end position="239"/>
    </location>
</feature>
<name>A0A7J5DDX5_9ACTN</name>
<feature type="transmembrane region" description="Helical" evidence="1">
    <location>
        <begin position="101"/>
        <end position="122"/>
    </location>
</feature>
<evidence type="ECO:0000313" key="3">
    <source>
        <dbReference type="EMBL" id="KAB1986067.1"/>
    </source>
</evidence>
<organism evidence="3 4">
    <name type="scientific">Streptomyces triticiradicis</name>
    <dbReference type="NCBI Taxonomy" id="2651189"/>
    <lineage>
        <taxon>Bacteria</taxon>
        <taxon>Bacillati</taxon>
        <taxon>Actinomycetota</taxon>
        <taxon>Actinomycetes</taxon>
        <taxon>Kitasatosporales</taxon>
        <taxon>Streptomycetaceae</taxon>
        <taxon>Streptomyces</taxon>
    </lineage>
</organism>
<keyword evidence="1" id="KW-0812">Transmembrane</keyword>
<evidence type="ECO:0000259" key="2">
    <source>
        <dbReference type="Pfam" id="PF20182"/>
    </source>
</evidence>
<feature type="transmembrane region" description="Helical" evidence="1">
    <location>
        <begin position="146"/>
        <end position="167"/>
    </location>
</feature>
<keyword evidence="1" id="KW-0472">Membrane</keyword>
<feature type="domain" description="DUF6545" evidence="2">
    <location>
        <begin position="246"/>
        <end position="371"/>
    </location>
</feature>
<dbReference type="RefSeq" id="WP_151471722.1">
    <property type="nucleotide sequence ID" value="NZ_WBKG01000022.1"/>
</dbReference>
<evidence type="ECO:0000256" key="1">
    <source>
        <dbReference type="SAM" id="Phobius"/>
    </source>
</evidence>
<dbReference type="Proteomes" id="UP000442990">
    <property type="component" value="Unassembled WGS sequence"/>
</dbReference>
<feature type="transmembrane region" description="Helical" evidence="1">
    <location>
        <begin position="6"/>
        <end position="23"/>
    </location>
</feature>
<dbReference type="Pfam" id="PF20182">
    <property type="entry name" value="DUF6545"/>
    <property type="match status" value="1"/>
</dbReference>
<reference evidence="3 4" key="1">
    <citation type="submission" date="2019-09" db="EMBL/GenBank/DDBJ databases">
        <title>Isolation and identification of active actinomycetes.</title>
        <authorList>
            <person name="Yu Z."/>
            <person name="Han C."/>
            <person name="Yu B."/>
        </authorList>
    </citation>
    <scope>NUCLEOTIDE SEQUENCE [LARGE SCALE GENOMIC DNA]</scope>
    <source>
        <strain evidence="3 4">NEAU-H2</strain>
    </source>
</reference>
<dbReference type="EMBL" id="WBKG01000022">
    <property type="protein sequence ID" value="KAB1986067.1"/>
    <property type="molecule type" value="Genomic_DNA"/>
</dbReference>
<feature type="transmembrane region" description="Helical" evidence="1">
    <location>
        <begin position="69"/>
        <end position="89"/>
    </location>
</feature>